<proteinExistence type="predicted"/>
<name>A0ABS9TY96_9MICC</name>
<dbReference type="Proteomes" id="UP001202922">
    <property type="component" value="Unassembled WGS sequence"/>
</dbReference>
<feature type="transmembrane region" description="Helical" evidence="1">
    <location>
        <begin position="24"/>
        <end position="45"/>
    </location>
</feature>
<evidence type="ECO:0000313" key="2">
    <source>
        <dbReference type="EMBL" id="MCH6469428.1"/>
    </source>
</evidence>
<sequence>METTPADASPAANHRGLSRFVRPLLILGIVLAAVSAILLFIVLGLDAFTATVYSVGGKSINDATPEAEALRDQYLGAKIAAIVGLVIGGILLIGSLIVMYVNRGRSNGDDGDDLSFEDLAGE</sequence>
<protein>
    <submittedName>
        <fullName evidence="2">Uncharacterized protein</fullName>
    </submittedName>
</protein>
<keyword evidence="3" id="KW-1185">Reference proteome</keyword>
<accession>A0ABS9TY96</accession>
<evidence type="ECO:0000313" key="3">
    <source>
        <dbReference type="Proteomes" id="UP001202922"/>
    </source>
</evidence>
<dbReference type="RefSeq" id="WP_241052555.1">
    <property type="nucleotide sequence ID" value="NZ_JAKZBV010000001.1"/>
</dbReference>
<comment type="caution">
    <text evidence="2">The sequence shown here is derived from an EMBL/GenBank/DDBJ whole genome shotgun (WGS) entry which is preliminary data.</text>
</comment>
<gene>
    <name evidence="2" type="ORF">L0M17_05380</name>
</gene>
<reference evidence="2 3" key="1">
    <citation type="submission" date="2022-03" db="EMBL/GenBank/DDBJ databases">
        <title>Sinomonas sp. isolated from a soil.</title>
        <authorList>
            <person name="Han J."/>
            <person name="Kim D.-U."/>
        </authorList>
    </citation>
    <scope>NUCLEOTIDE SEQUENCE [LARGE SCALE GENOMIC DNA]</scope>
    <source>
        <strain evidence="2 3">5-5</strain>
    </source>
</reference>
<evidence type="ECO:0000256" key="1">
    <source>
        <dbReference type="SAM" id="Phobius"/>
    </source>
</evidence>
<dbReference type="EMBL" id="JAKZBV010000001">
    <property type="protein sequence ID" value="MCH6469428.1"/>
    <property type="molecule type" value="Genomic_DNA"/>
</dbReference>
<keyword evidence="1" id="KW-0812">Transmembrane</keyword>
<feature type="transmembrane region" description="Helical" evidence="1">
    <location>
        <begin position="79"/>
        <end position="101"/>
    </location>
</feature>
<keyword evidence="1" id="KW-1133">Transmembrane helix</keyword>
<keyword evidence="1" id="KW-0472">Membrane</keyword>
<organism evidence="2 3">
    <name type="scientific">Sinomonas terrae</name>
    <dbReference type="NCBI Taxonomy" id="2908838"/>
    <lineage>
        <taxon>Bacteria</taxon>
        <taxon>Bacillati</taxon>
        <taxon>Actinomycetota</taxon>
        <taxon>Actinomycetes</taxon>
        <taxon>Micrococcales</taxon>
        <taxon>Micrococcaceae</taxon>
        <taxon>Sinomonas</taxon>
    </lineage>
</organism>